<evidence type="ECO:0000256" key="2">
    <source>
        <dbReference type="ARBA" id="ARBA00023125"/>
    </source>
</evidence>
<dbReference type="PROSITE" id="PS51898">
    <property type="entry name" value="TYR_RECOMBINASE"/>
    <property type="match status" value="1"/>
</dbReference>
<protein>
    <submittedName>
        <fullName evidence="5">Phage integrase</fullName>
    </submittedName>
</protein>
<dbReference type="InterPro" id="IPR011010">
    <property type="entry name" value="DNA_brk_join_enz"/>
</dbReference>
<keyword evidence="3" id="KW-0233">DNA recombination</keyword>
<evidence type="ECO:0000313" key="5">
    <source>
        <dbReference type="EMBL" id="SPF35954.1"/>
    </source>
</evidence>
<dbReference type="Pfam" id="PF00589">
    <property type="entry name" value="Phage_integrase"/>
    <property type="match status" value="1"/>
</dbReference>
<reference evidence="6" key="1">
    <citation type="submission" date="2018-02" db="EMBL/GenBank/DDBJ databases">
        <authorList>
            <person name="Hausmann B."/>
        </authorList>
    </citation>
    <scope>NUCLEOTIDE SEQUENCE [LARGE SCALE GENOMIC DNA]</scope>
    <source>
        <strain evidence="6">Peat soil MAG SbA1</strain>
    </source>
</reference>
<proteinExistence type="inferred from homology"/>
<keyword evidence="2" id="KW-0238">DNA-binding</keyword>
<dbReference type="Gene3D" id="1.10.443.10">
    <property type="entry name" value="Intergrase catalytic core"/>
    <property type="match status" value="1"/>
</dbReference>
<name>A0A2U3K8G1_9BACT</name>
<dbReference type="OrthoDB" id="105338at2"/>
<dbReference type="InterPro" id="IPR002104">
    <property type="entry name" value="Integrase_catalytic"/>
</dbReference>
<evidence type="ECO:0000256" key="3">
    <source>
        <dbReference type="ARBA" id="ARBA00023172"/>
    </source>
</evidence>
<dbReference type="Proteomes" id="UP000238701">
    <property type="component" value="Unassembled WGS sequence"/>
</dbReference>
<evidence type="ECO:0000313" key="6">
    <source>
        <dbReference type="Proteomes" id="UP000238701"/>
    </source>
</evidence>
<dbReference type="InterPro" id="IPR050090">
    <property type="entry name" value="Tyrosine_recombinase_XerCD"/>
</dbReference>
<feature type="domain" description="Tyr recombinase" evidence="4">
    <location>
        <begin position="180"/>
        <end position="361"/>
    </location>
</feature>
<sequence>MPVITIFVRHSAGCKYAGDEFCKRCNCRKHFRWTQNGKQFRRKAGTRTWAEAEDLKRRLEDQLAGRVPQQPTEGLLLRQAIETFDANKAAQGIKPRVCAMYARELKRLRNFSESRGLMTVTQALTIDNLIALRTTWTPIYKSSYSRAVVQKHLNHFLRFSYNAGWIDRIPKLSPIKIDEPETEPLTDEEYGKILKVATGRTRTLIKLMRWSGLAIRDASTIKRTDLHFDKEKRLYKVIRERAKTGEPLYIPIPKDVAKELLALPNSNPGPYIFWNRQKDSSSEYRHAGYMGEQIAEAFKAAKVWSEGHMISHRLRATFAVDMLQRGVPLEHVSKLLGHRNVQTTERHYARWIKGRQNLLDDVVSAAWKAKKR</sequence>
<dbReference type="InterPro" id="IPR013762">
    <property type="entry name" value="Integrase-like_cat_sf"/>
</dbReference>
<dbReference type="GO" id="GO:0006310">
    <property type="term" value="P:DNA recombination"/>
    <property type="evidence" value="ECO:0007669"/>
    <property type="project" value="UniProtKB-KW"/>
</dbReference>
<evidence type="ECO:0000256" key="1">
    <source>
        <dbReference type="ARBA" id="ARBA00008857"/>
    </source>
</evidence>
<organism evidence="5 6">
    <name type="scientific">Candidatus Sulfotelmatobacter kueseliae</name>
    <dbReference type="NCBI Taxonomy" id="2042962"/>
    <lineage>
        <taxon>Bacteria</taxon>
        <taxon>Pseudomonadati</taxon>
        <taxon>Acidobacteriota</taxon>
        <taxon>Terriglobia</taxon>
        <taxon>Terriglobales</taxon>
        <taxon>Candidatus Korobacteraceae</taxon>
        <taxon>Candidatus Sulfotelmatobacter</taxon>
    </lineage>
</organism>
<dbReference type="SUPFAM" id="SSF56349">
    <property type="entry name" value="DNA breaking-rejoining enzymes"/>
    <property type="match status" value="1"/>
</dbReference>
<dbReference type="GO" id="GO:0015074">
    <property type="term" value="P:DNA integration"/>
    <property type="evidence" value="ECO:0007669"/>
    <property type="project" value="InterPro"/>
</dbReference>
<dbReference type="AlphaFoldDB" id="A0A2U3K8G1"/>
<evidence type="ECO:0000259" key="4">
    <source>
        <dbReference type="PROSITE" id="PS51898"/>
    </source>
</evidence>
<dbReference type="PANTHER" id="PTHR30349:SF41">
    <property type="entry name" value="INTEGRASE_RECOMBINASE PROTEIN MJ0367-RELATED"/>
    <property type="match status" value="1"/>
</dbReference>
<accession>A0A2U3K8G1</accession>
<dbReference type="EMBL" id="OMOD01000055">
    <property type="protein sequence ID" value="SPF35954.1"/>
    <property type="molecule type" value="Genomic_DNA"/>
</dbReference>
<gene>
    <name evidence="5" type="ORF">SBA1_1480028</name>
</gene>
<comment type="similarity">
    <text evidence="1">Belongs to the 'phage' integrase family.</text>
</comment>
<dbReference type="PANTHER" id="PTHR30349">
    <property type="entry name" value="PHAGE INTEGRASE-RELATED"/>
    <property type="match status" value="1"/>
</dbReference>
<dbReference type="GO" id="GO:0003677">
    <property type="term" value="F:DNA binding"/>
    <property type="evidence" value="ECO:0007669"/>
    <property type="project" value="UniProtKB-KW"/>
</dbReference>